<evidence type="ECO:0000259" key="5">
    <source>
        <dbReference type="PROSITE" id="PS50017"/>
    </source>
</evidence>
<feature type="repeat" description="ANK" evidence="3">
    <location>
        <begin position="377"/>
        <end position="409"/>
    </location>
</feature>
<reference evidence="7" key="1">
    <citation type="submission" date="2015-02" db="EMBL/GenBank/DDBJ databases">
        <title>Genome sequencing for Strongylocentrotus purpuratus.</title>
        <authorList>
            <person name="Murali S."/>
            <person name="Liu Y."/>
            <person name="Vee V."/>
            <person name="English A."/>
            <person name="Wang M."/>
            <person name="Skinner E."/>
            <person name="Han Y."/>
            <person name="Muzny D.M."/>
            <person name="Worley K.C."/>
            <person name="Gibbs R.A."/>
        </authorList>
    </citation>
    <scope>NUCLEOTIDE SEQUENCE</scope>
</reference>
<keyword evidence="2 3" id="KW-0040">ANK repeat</keyword>
<accession>A0A7M7N818</accession>
<sequence length="567" mass="62726">MEEEYDDEDEILLPKEKQFHEASRTGDLALVDALIAQKINVNCMDERDRTPLQLAAGQGHTEVIESLTDADARIDLADKFGMNALLWATWFGKHEAMKALVRSGADVKAENKQGMNIVHCAASRGHRNVLEYIVRELLDEDPMDSDYEEDDGGGISLNAVSGKVTGLFSAAGNMMGNIGNMAMGKPTEVKKKTRSVDSFAEKKTNKDDGGKSPLHVAAEHGQVSALEYLAKVKCNKFARANDGSTSLHLAAGNGHVDMVSTLLEYELEINIRNEEGKTPLLMAAESGHASIVELLLSKGADGNAQANERAKSMSAAHFAAKNDHPSVIKVLASNRCNLNSKAMYDNTPLHVASTLGHIESVKTLLSCRCKVNVLNEKRRSALHEATENGLADIVELLLVAGINVQIQEKNGKTALSMAARADNITIVDMIIKADRYFIKHKKRPGAIPDLNVLQFRKEDPELQEIMRPICYKLVQKQLAKDDCKRLFYYWGFKPEHIEAIETQETGKHAWKEHGYRMMLIWLHGLEDNPIKELYEGLTNIDCNKLAEQIRAKENKRAEANGSNCSLS</sequence>
<reference evidence="6" key="2">
    <citation type="submission" date="2021-01" db="UniProtKB">
        <authorList>
            <consortium name="EnsemblMetazoa"/>
        </authorList>
    </citation>
    <scope>IDENTIFICATION</scope>
</reference>
<dbReference type="InterPro" id="IPR000488">
    <property type="entry name" value="Death_dom"/>
</dbReference>
<dbReference type="EnsemblMetazoa" id="XM_030976694">
    <property type="protein sequence ID" value="XP_030832554"/>
    <property type="gene ID" value="LOC115918398"/>
</dbReference>
<dbReference type="OrthoDB" id="448455at2759"/>
<dbReference type="SMART" id="SM00248">
    <property type="entry name" value="ANK"/>
    <property type="match status" value="11"/>
</dbReference>
<feature type="repeat" description="ANK" evidence="3">
    <location>
        <begin position="344"/>
        <end position="376"/>
    </location>
</feature>
<dbReference type="InParanoid" id="A0A7M7N818"/>
<feature type="repeat" description="ANK" evidence="3">
    <location>
        <begin position="242"/>
        <end position="274"/>
    </location>
</feature>
<proteinExistence type="predicted"/>
<protein>
    <recommendedName>
        <fullName evidence="5">Death domain-containing protein</fullName>
    </recommendedName>
</protein>
<evidence type="ECO:0000256" key="4">
    <source>
        <dbReference type="SAM" id="MobiDB-lite"/>
    </source>
</evidence>
<dbReference type="GeneID" id="115918398"/>
<dbReference type="Gene3D" id="1.10.533.10">
    <property type="entry name" value="Death Domain, Fas"/>
    <property type="match status" value="1"/>
</dbReference>
<dbReference type="PROSITE" id="PS50017">
    <property type="entry name" value="DEATH_DOMAIN"/>
    <property type="match status" value="1"/>
</dbReference>
<dbReference type="PANTHER" id="PTHR24198:SF195">
    <property type="entry name" value="DEATH DOMAIN-CONTAINING PROTEIN"/>
    <property type="match status" value="1"/>
</dbReference>
<organism evidence="6 7">
    <name type="scientific">Strongylocentrotus purpuratus</name>
    <name type="common">Purple sea urchin</name>
    <dbReference type="NCBI Taxonomy" id="7668"/>
    <lineage>
        <taxon>Eukaryota</taxon>
        <taxon>Metazoa</taxon>
        <taxon>Echinodermata</taxon>
        <taxon>Eleutherozoa</taxon>
        <taxon>Echinozoa</taxon>
        <taxon>Echinoidea</taxon>
        <taxon>Euechinoidea</taxon>
        <taxon>Echinacea</taxon>
        <taxon>Camarodonta</taxon>
        <taxon>Echinidea</taxon>
        <taxon>Strongylocentrotidae</taxon>
        <taxon>Strongylocentrotus</taxon>
    </lineage>
</organism>
<feature type="domain" description="Death" evidence="5">
    <location>
        <begin position="484"/>
        <end position="553"/>
    </location>
</feature>
<keyword evidence="1" id="KW-0677">Repeat</keyword>
<evidence type="ECO:0000313" key="6">
    <source>
        <dbReference type="EnsemblMetazoa" id="XP_030832554"/>
    </source>
</evidence>
<dbReference type="AlphaFoldDB" id="A0A7M7N818"/>
<dbReference type="PANTHER" id="PTHR24198">
    <property type="entry name" value="ANKYRIN REPEAT AND PROTEIN KINASE DOMAIN-CONTAINING PROTEIN"/>
    <property type="match status" value="1"/>
</dbReference>
<feature type="repeat" description="ANK" evidence="3">
    <location>
        <begin position="275"/>
        <end position="307"/>
    </location>
</feature>
<dbReference type="InterPro" id="IPR011029">
    <property type="entry name" value="DEATH-like_dom_sf"/>
</dbReference>
<dbReference type="PRINTS" id="PR01415">
    <property type="entry name" value="ANKYRIN"/>
</dbReference>
<feature type="compositionally biased region" description="Basic and acidic residues" evidence="4">
    <location>
        <begin position="199"/>
        <end position="210"/>
    </location>
</feature>
<dbReference type="PROSITE" id="PS50297">
    <property type="entry name" value="ANK_REP_REGION"/>
    <property type="match status" value="6"/>
</dbReference>
<dbReference type="Pfam" id="PF12796">
    <property type="entry name" value="Ank_2"/>
    <property type="match status" value="3"/>
</dbReference>
<keyword evidence="7" id="KW-1185">Reference proteome</keyword>
<evidence type="ECO:0000313" key="7">
    <source>
        <dbReference type="Proteomes" id="UP000007110"/>
    </source>
</evidence>
<dbReference type="KEGG" id="spu:115918398"/>
<dbReference type="PROSITE" id="PS50088">
    <property type="entry name" value="ANK_REPEAT"/>
    <property type="match status" value="7"/>
</dbReference>
<feature type="repeat" description="ANK" evidence="3">
    <location>
        <begin position="80"/>
        <end position="112"/>
    </location>
</feature>
<dbReference type="InterPro" id="IPR036770">
    <property type="entry name" value="Ankyrin_rpt-contain_sf"/>
</dbReference>
<evidence type="ECO:0000256" key="3">
    <source>
        <dbReference type="PROSITE-ProRule" id="PRU00023"/>
    </source>
</evidence>
<evidence type="ECO:0000256" key="2">
    <source>
        <dbReference type="ARBA" id="ARBA00023043"/>
    </source>
</evidence>
<feature type="repeat" description="ANK" evidence="3">
    <location>
        <begin position="47"/>
        <end position="79"/>
    </location>
</feature>
<dbReference type="SUPFAM" id="SSF48403">
    <property type="entry name" value="Ankyrin repeat"/>
    <property type="match status" value="1"/>
</dbReference>
<feature type="region of interest" description="Disordered" evidence="4">
    <location>
        <begin position="182"/>
        <end position="213"/>
    </location>
</feature>
<dbReference type="Gene3D" id="1.25.40.20">
    <property type="entry name" value="Ankyrin repeat-containing domain"/>
    <property type="match status" value="3"/>
</dbReference>
<dbReference type="InterPro" id="IPR002110">
    <property type="entry name" value="Ankyrin_rpt"/>
</dbReference>
<dbReference type="OMA" id="AHWASFK"/>
<feature type="repeat" description="ANK" evidence="3">
    <location>
        <begin position="209"/>
        <end position="229"/>
    </location>
</feature>
<dbReference type="RefSeq" id="XP_030832554.1">
    <property type="nucleotide sequence ID" value="XM_030976694.1"/>
</dbReference>
<dbReference type="SUPFAM" id="SSF47986">
    <property type="entry name" value="DEATH domain"/>
    <property type="match status" value="1"/>
</dbReference>
<evidence type="ECO:0000256" key="1">
    <source>
        <dbReference type="ARBA" id="ARBA00022737"/>
    </source>
</evidence>
<dbReference type="GO" id="GO:0007165">
    <property type="term" value="P:signal transduction"/>
    <property type="evidence" value="ECO:0007669"/>
    <property type="project" value="InterPro"/>
</dbReference>
<dbReference type="Proteomes" id="UP000007110">
    <property type="component" value="Unassembled WGS sequence"/>
</dbReference>
<name>A0A7M7N818_STRPU</name>